<sequence length="473" mass="52128">MAANRTEVNIPVTRDARTFEQRRKDMLTNLERRTSTRLSDRSGAVHTVSSTSDTSASSLAPDSTLSGSHFRSRDDWDEEVDRWISESRRRFNDEMRRMRQDMFALEPMDEFELDSWNKMGSIRPFETGGEHSSMLDRMERKMESLRQQMDSLSTIGSSPRLAGPVGSNVQSSSSRITTTSTTSTSSSGDPRGVKTQSNVKESVQHSRTVNGVTTGTSSQSTVSSSVTGPDALRLTENVTPGSLLPHSSVSGGVMDFLKDAYELDEDGQVHFKVRFNAKDFAPEDIDVTTVENRLTVHAKKTFKTGSSESTKEFCRTIDLPRSIDHEHFQCHLTEDGVLILDAPVKAPDYQSITFDKDHQLSIRPKSEFTTSSTRSAALVPLGVAGPTIMKDGLTGRKLHMEVPVDSIYTAEDLCVRMDANQITVSGKHGGSGGVPRNEFTRSYEIPETVDPFSVVAQLCGTTLIIEAPLLCTV</sequence>
<keyword evidence="6" id="KW-1185">Reference proteome</keyword>
<dbReference type="InterPro" id="IPR002068">
    <property type="entry name" value="A-crystallin/Hsp20_dom"/>
</dbReference>
<feature type="compositionally biased region" description="Polar residues" evidence="3">
    <location>
        <begin position="194"/>
        <end position="207"/>
    </location>
</feature>
<dbReference type="GO" id="GO:0005737">
    <property type="term" value="C:cytoplasm"/>
    <property type="evidence" value="ECO:0007669"/>
    <property type="project" value="TreeGrafter"/>
</dbReference>
<feature type="compositionally biased region" description="Basic and acidic residues" evidence="3">
    <location>
        <begin position="26"/>
        <end position="40"/>
    </location>
</feature>
<dbReference type="EMBL" id="QNGE01000531">
    <property type="protein sequence ID" value="KAA3680119.1"/>
    <property type="molecule type" value="Genomic_DNA"/>
</dbReference>
<dbReference type="CDD" id="cd06526">
    <property type="entry name" value="metazoan_ACD"/>
    <property type="match status" value="2"/>
</dbReference>
<dbReference type="GO" id="GO:0009408">
    <property type="term" value="P:response to heat"/>
    <property type="evidence" value="ECO:0007669"/>
    <property type="project" value="TreeGrafter"/>
</dbReference>
<dbReference type="Pfam" id="PF00011">
    <property type="entry name" value="HSP20"/>
    <property type="match status" value="1"/>
</dbReference>
<comment type="similarity">
    <text evidence="1 2">Belongs to the small heat shock protein (HSP20) family.</text>
</comment>
<evidence type="ECO:0000256" key="1">
    <source>
        <dbReference type="PROSITE-ProRule" id="PRU00285"/>
    </source>
</evidence>
<feature type="compositionally biased region" description="Low complexity" evidence="3">
    <location>
        <begin position="171"/>
        <end position="187"/>
    </location>
</feature>
<accession>A0A5J4NX46</accession>
<evidence type="ECO:0000259" key="4">
    <source>
        <dbReference type="PROSITE" id="PS01031"/>
    </source>
</evidence>
<evidence type="ECO:0000256" key="2">
    <source>
        <dbReference type="RuleBase" id="RU003616"/>
    </source>
</evidence>
<dbReference type="AlphaFoldDB" id="A0A5J4NX46"/>
<dbReference type="PANTHER" id="PTHR45640">
    <property type="entry name" value="HEAT SHOCK PROTEIN HSP-12.2-RELATED"/>
    <property type="match status" value="1"/>
</dbReference>
<name>A0A5J4NX46_9TREM</name>
<evidence type="ECO:0000313" key="5">
    <source>
        <dbReference type="EMBL" id="KAA3680119.1"/>
    </source>
</evidence>
<feature type="region of interest" description="Disordered" evidence="3">
    <location>
        <begin position="150"/>
        <end position="227"/>
    </location>
</feature>
<feature type="region of interest" description="Disordered" evidence="3">
    <location>
        <begin position="26"/>
        <end position="71"/>
    </location>
</feature>
<dbReference type="SUPFAM" id="SSF49764">
    <property type="entry name" value="HSP20-like chaperones"/>
    <property type="match status" value="2"/>
</dbReference>
<feature type="domain" description="SHSP" evidence="4">
    <location>
        <begin position="252"/>
        <end position="363"/>
    </location>
</feature>
<evidence type="ECO:0000313" key="6">
    <source>
        <dbReference type="Proteomes" id="UP000324629"/>
    </source>
</evidence>
<dbReference type="InterPro" id="IPR001436">
    <property type="entry name" value="Alpha-crystallin/sHSP_animal"/>
</dbReference>
<feature type="compositionally biased region" description="Low complexity" evidence="3">
    <location>
        <begin position="49"/>
        <end position="66"/>
    </location>
</feature>
<comment type="caution">
    <text evidence="5">The sequence shown here is derived from an EMBL/GenBank/DDBJ whole genome shotgun (WGS) entry which is preliminary data.</text>
</comment>
<protein>
    <recommendedName>
        <fullName evidence="4">SHSP domain-containing protein</fullName>
    </recommendedName>
</protein>
<dbReference type="PROSITE" id="PS01031">
    <property type="entry name" value="SHSP"/>
    <property type="match status" value="2"/>
</dbReference>
<dbReference type="GO" id="GO:0051082">
    <property type="term" value="F:unfolded protein binding"/>
    <property type="evidence" value="ECO:0007669"/>
    <property type="project" value="TreeGrafter"/>
</dbReference>
<dbReference type="Gene3D" id="2.60.40.790">
    <property type="match status" value="2"/>
</dbReference>
<dbReference type="InterPro" id="IPR008978">
    <property type="entry name" value="HSP20-like_chaperone"/>
</dbReference>
<organism evidence="5 6">
    <name type="scientific">Paragonimus westermani</name>
    <dbReference type="NCBI Taxonomy" id="34504"/>
    <lineage>
        <taxon>Eukaryota</taxon>
        <taxon>Metazoa</taxon>
        <taxon>Spiralia</taxon>
        <taxon>Lophotrochozoa</taxon>
        <taxon>Platyhelminthes</taxon>
        <taxon>Trematoda</taxon>
        <taxon>Digenea</taxon>
        <taxon>Plagiorchiida</taxon>
        <taxon>Troglotremata</taxon>
        <taxon>Troglotrematidae</taxon>
        <taxon>Paragonimus</taxon>
    </lineage>
</organism>
<dbReference type="GO" id="GO:0005634">
    <property type="term" value="C:nucleus"/>
    <property type="evidence" value="ECO:0007669"/>
    <property type="project" value="TreeGrafter"/>
</dbReference>
<feature type="compositionally biased region" description="Low complexity" evidence="3">
    <location>
        <begin position="208"/>
        <end position="227"/>
    </location>
</feature>
<dbReference type="PANTHER" id="PTHR45640:SF26">
    <property type="entry name" value="RE23625P"/>
    <property type="match status" value="1"/>
</dbReference>
<proteinExistence type="inferred from homology"/>
<reference evidence="5 6" key="1">
    <citation type="journal article" date="2019" name="Gigascience">
        <title>Whole-genome sequence of the oriental lung fluke Paragonimus westermani.</title>
        <authorList>
            <person name="Oey H."/>
            <person name="Zakrzewski M."/>
            <person name="Narain K."/>
            <person name="Devi K.R."/>
            <person name="Agatsuma T."/>
            <person name="Nawaratna S."/>
            <person name="Gobert G.N."/>
            <person name="Jones M.K."/>
            <person name="Ragan M.A."/>
            <person name="McManus D.P."/>
            <person name="Krause L."/>
        </authorList>
    </citation>
    <scope>NUCLEOTIDE SEQUENCE [LARGE SCALE GENOMIC DNA]</scope>
    <source>
        <strain evidence="5 6">IND2009</strain>
    </source>
</reference>
<gene>
    <name evidence="5" type="ORF">DEA37_0010729</name>
</gene>
<dbReference type="Proteomes" id="UP000324629">
    <property type="component" value="Unassembled WGS sequence"/>
</dbReference>
<evidence type="ECO:0000256" key="3">
    <source>
        <dbReference type="SAM" id="MobiDB-lite"/>
    </source>
</evidence>
<feature type="domain" description="SHSP" evidence="4">
    <location>
        <begin position="379"/>
        <end position="473"/>
    </location>
</feature>
<dbReference type="GO" id="GO:0042026">
    <property type="term" value="P:protein refolding"/>
    <property type="evidence" value="ECO:0007669"/>
    <property type="project" value="TreeGrafter"/>
</dbReference>